<dbReference type="CDD" id="cd07302">
    <property type="entry name" value="CHD"/>
    <property type="match status" value="1"/>
</dbReference>
<dbReference type="AlphaFoldDB" id="A0A932A7F4"/>
<dbReference type="Proteomes" id="UP000779809">
    <property type="component" value="Unassembled WGS sequence"/>
</dbReference>
<dbReference type="GO" id="GO:0009190">
    <property type="term" value="P:cyclic nucleotide biosynthetic process"/>
    <property type="evidence" value="ECO:0007669"/>
    <property type="project" value="InterPro"/>
</dbReference>
<dbReference type="InterPro" id="IPR001054">
    <property type="entry name" value="A/G_cyclase"/>
</dbReference>
<feature type="domain" description="FHA" evidence="1">
    <location>
        <begin position="364"/>
        <end position="408"/>
    </location>
</feature>
<dbReference type="CDD" id="cd00060">
    <property type="entry name" value="FHA"/>
    <property type="match status" value="1"/>
</dbReference>
<evidence type="ECO:0000313" key="4">
    <source>
        <dbReference type="Proteomes" id="UP000779809"/>
    </source>
</evidence>
<comment type="caution">
    <text evidence="3">The sequence shown here is derived from an EMBL/GenBank/DDBJ whole genome shotgun (WGS) entry which is preliminary data.</text>
</comment>
<sequence>MPQDSVTQIIQSSRGNAELLAELEKFRRTITVMFTDIKGSTAYFEKYGDVAGMMMVHQCNDMLRQIVERHSGRVVKTIGDAIMATFEDAGESVQASIEMQQALIAFNAPKPEQDHVFIRIGLNHGSGIVKSNDVFGDVVNVASRVESVALPEQIVISDSVNQQVAPLGKFKLSHLGRFALKGKEGDRDLFEVSWSEGQSARAVAVHTLVAGAKASMVLPKYKLQHIKKDGSVGSEHELKDGKLVVGKTDGDLKFAGDPQLSSKHAQFVVERGQLLVEDLAPEGRGVYVRLIATYTLHDGDVVMMGRRAFRFQAKPEAMSAAAAVGGTVIDLAKALKEPVAEFVGLKLDGTLDEAVRFPMSEQEVTWGRTKGTYTFPEDGFMSRAHAKVYQRGEDFFLEDSGSRNGTFVKVRGKSPVPVGAMVLAGGQLLKVTQ</sequence>
<evidence type="ECO:0000313" key="3">
    <source>
        <dbReference type="EMBL" id="MBI2677553.1"/>
    </source>
</evidence>
<dbReference type="SUPFAM" id="SSF55073">
    <property type="entry name" value="Nucleotide cyclase"/>
    <property type="match status" value="1"/>
</dbReference>
<dbReference type="InterPro" id="IPR029787">
    <property type="entry name" value="Nucleotide_cyclase"/>
</dbReference>
<dbReference type="SMART" id="SM00044">
    <property type="entry name" value="CYCc"/>
    <property type="match status" value="1"/>
</dbReference>
<proteinExistence type="predicted"/>
<reference evidence="3" key="1">
    <citation type="submission" date="2020-07" db="EMBL/GenBank/DDBJ databases">
        <title>Huge and variable diversity of episymbiotic CPR bacteria and DPANN archaea in groundwater ecosystems.</title>
        <authorList>
            <person name="He C.Y."/>
            <person name="Keren R."/>
            <person name="Whittaker M."/>
            <person name="Farag I.F."/>
            <person name="Doudna J."/>
            <person name="Cate J.H.D."/>
            <person name="Banfield J.F."/>
        </authorList>
    </citation>
    <scope>NUCLEOTIDE SEQUENCE</scope>
    <source>
        <strain evidence="3">NC_groundwater_580_Pr5_B-0.1um_64_19</strain>
    </source>
</reference>
<feature type="domain" description="Guanylate cyclase" evidence="2">
    <location>
        <begin position="31"/>
        <end position="146"/>
    </location>
</feature>
<dbReference type="Pfam" id="PF00498">
    <property type="entry name" value="FHA"/>
    <property type="match status" value="2"/>
</dbReference>
<evidence type="ECO:0000259" key="1">
    <source>
        <dbReference type="PROSITE" id="PS50006"/>
    </source>
</evidence>
<protein>
    <submittedName>
        <fullName evidence="3">FHA domain-containing protein</fullName>
    </submittedName>
</protein>
<dbReference type="EMBL" id="JACPNR010000004">
    <property type="protein sequence ID" value="MBI2677553.1"/>
    <property type="molecule type" value="Genomic_DNA"/>
</dbReference>
<dbReference type="GO" id="GO:0004016">
    <property type="term" value="F:adenylate cyclase activity"/>
    <property type="evidence" value="ECO:0007669"/>
    <property type="project" value="UniProtKB-ARBA"/>
</dbReference>
<dbReference type="Pfam" id="PF00211">
    <property type="entry name" value="Guanylate_cyc"/>
    <property type="match status" value="1"/>
</dbReference>
<organism evidence="3 4">
    <name type="scientific">Candidatus Korobacter versatilis</name>
    <dbReference type="NCBI Taxonomy" id="658062"/>
    <lineage>
        <taxon>Bacteria</taxon>
        <taxon>Pseudomonadati</taxon>
        <taxon>Acidobacteriota</taxon>
        <taxon>Terriglobia</taxon>
        <taxon>Terriglobales</taxon>
        <taxon>Candidatus Korobacteraceae</taxon>
        <taxon>Candidatus Korobacter</taxon>
    </lineage>
</organism>
<gene>
    <name evidence="3" type="ORF">HYX28_02085</name>
</gene>
<dbReference type="GO" id="GO:0035556">
    <property type="term" value="P:intracellular signal transduction"/>
    <property type="evidence" value="ECO:0007669"/>
    <property type="project" value="InterPro"/>
</dbReference>
<dbReference type="Gene3D" id="2.60.200.20">
    <property type="match status" value="2"/>
</dbReference>
<dbReference type="PROSITE" id="PS50006">
    <property type="entry name" value="FHA_DOMAIN"/>
    <property type="match status" value="1"/>
</dbReference>
<evidence type="ECO:0000259" key="2">
    <source>
        <dbReference type="PROSITE" id="PS50125"/>
    </source>
</evidence>
<dbReference type="PANTHER" id="PTHR43081:SF1">
    <property type="entry name" value="ADENYLATE CYCLASE, TERMINAL-DIFFERENTIATION SPECIFIC"/>
    <property type="match status" value="1"/>
</dbReference>
<accession>A0A932A7F4</accession>
<dbReference type="InterPro" id="IPR008984">
    <property type="entry name" value="SMAD_FHA_dom_sf"/>
</dbReference>
<dbReference type="InterPro" id="IPR000253">
    <property type="entry name" value="FHA_dom"/>
</dbReference>
<dbReference type="PANTHER" id="PTHR43081">
    <property type="entry name" value="ADENYLATE CYCLASE, TERMINAL-DIFFERENTIATION SPECIFIC-RELATED"/>
    <property type="match status" value="1"/>
</dbReference>
<dbReference type="PROSITE" id="PS50125">
    <property type="entry name" value="GUANYLATE_CYCLASE_2"/>
    <property type="match status" value="1"/>
</dbReference>
<dbReference type="InterPro" id="IPR050697">
    <property type="entry name" value="Adenylyl/Guanylyl_Cyclase_3/4"/>
</dbReference>
<name>A0A932A7F4_9BACT</name>
<dbReference type="Gene3D" id="3.30.70.1230">
    <property type="entry name" value="Nucleotide cyclase"/>
    <property type="match status" value="1"/>
</dbReference>
<dbReference type="SUPFAM" id="SSF49879">
    <property type="entry name" value="SMAD/FHA domain"/>
    <property type="match status" value="2"/>
</dbReference>